<accession>A0ACD3VAG9</accession>
<sequence>MRAVASLVVTGLVALLLALCLATSAHAHAVLIAAEPADGSVVTEAPKTVVLRFNEAVAPTAVSLLDAAGKPRDVTIRAVDQSVMVTLPADLPQGTQVVSYRVVSQDGHPVAGSLLFSIGVVTGSAAPVGDGVLHALIWLARLGLYLGLFAGVGGVFFAAWIGQGPAGERLIMWSLAIGLIGAIASLGLQGVDLLNLPITGVLTWAAWASAAGTSLFPALLLAIVAMLIAAIAWRSPSFSAAWIRTAVAMICVGLSLSVSGHAATASPQWLTRTALFIHGVGLAFWMGALAPLAVLAWQRKDSLLRVLGRFSMLAVPAVALIALSGLALAVVQLESFGALIDTGYGNILLAKLALVSLLLTLAALNRLVFTPAIAREFHRTRPLQRSIALEFVLMIAILGLVALWRFTPPPRLLAMSDDVPLAVHIHTDAAMFQVLIAPGKVGQNDFVLQLMNGDASPFAAKEATLTLSLPDRGIEPLERSAALGPDGYWHVKKVPLPVPGRWHMQIDALVTDFRKVTLEDDFEVR</sequence>
<gene>
    <name evidence="1" type="ORF">J4P68_0000930</name>
</gene>
<evidence type="ECO:0000313" key="1">
    <source>
        <dbReference type="EMBL" id="UGY03383.1"/>
    </source>
</evidence>
<dbReference type="EMBL" id="CP088282">
    <property type="protein sequence ID" value="UGY03383.1"/>
    <property type="molecule type" value="Genomic_DNA"/>
</dbReference>
<evidence type="ECO:0000313" key="2">
    <source>
        <dbReference type="Proteomes" id="UP000692816"/>
    </source>
</evidence>
<keyword evidence="2" id="KW-1185">Reference proteome</keyword>
<proteinExistence type="predicted"/>
<reference evidence="1 2" key="1">
    <citation type="journal article" date="2021" name="Int. J. Syst. Evol. Microbiol.">
        <title>Bradyrhizobium septentrionale sp. nov. (sv. septentrionale) and Bradyrhizobium quebecense sp. nov. (sv. septentrionale) associated with legumes native to Canada possess rearranged symbiosis genes and numerous insertion sequences.</title>
        <authorList>
            <person name="Bromfield E.S.P."/>
            <person name="Cloutier S."/>
        </authorList>
    </citation>
    <scope>NUCLEOTIDE SEQUENCE [LARGE SCALE GENOMIC DNA]</scope>
    <source>
        <strain evidence="1 2">12S5</strain>
    </source>
</reference>
<organism evidence="1 2">
    <name type="scientific">Bradyrhizobium quebecense</name>
    <dbReference type="NCBI Taxonomy" id="2748629"/>
    <lineage>
        <taxon>Bacteria</taxon>
        <taxon>Pseudomonadati</taxon>
        <taxon>Pseudomonadota</taxon>
        <taxon>Alphaproteobacteria</taxon>
        <taxon>Hyphomicrobiales</taxon>
        <taxon>Nitrobacteraceae</taxon>
        <taxon>Bradyrhizobium</taxon>
    </lineage>
</organism>
<name>A0ACD3VAG9_9BRAD</name>
<dbReference type="Proteomes" id="UP000692816">
    <property type="component" value="Chromosome"/>
</dbReference>
<protein>
    <submittedName>
        <fullName evidence="1">CopD family protein</fullName>
    </submittedName>
</protein>